<name>A0A0E9UWR4_ANGAN</name>
<proteinExistence type="predicted"/>
<organism evidence="1">
    <name type="scientific">Anguilla anguilla</name>
    <name type="common">European freshwater eel</name>
    <name type="synonym">Muraena anguilla</name>
    <dbReference type="NCBI Taxonomy" id="7936"/>
    <lineage>
        <taxon>Eukaryota</taxon>
        <taxon>Metazoa</taxon>
        <taxon>Chordata</taxon>
        <taxon>Craniata</taxon>
        <taxon>Vertebrata</taxon>
        <taxon>Euteleostomi</taxon>
        <taxon>Actinopterygii</taxon>
        <taxon>Neopterygii</taxon>
        <taxon>Teleostei</taxon>
        <taxon>Anguilliformes</taxon>
        <taxon>Anguillidae</taxon>
        <taxon>Anguilla</taxon>
    </lineage>
</organism>
<protein>
    <submittedName>
        <fullName evidence="1">Uncharacterized protein</fullName>
    </submittedName>
</protein>
<accession>A0A0E9UWR4</accession>
<reference evidence="1" key="1">
    <citation type="submission" date="2014-11" db="EMBL/GenBank/DDBJ databases">
        <authorList>
            <person name="Amaro Gonzalez C."/>
        </authorList>
    </citation>
    <scope>NUCLEOTIDE SEQUENCE</scope>
</reference>
<dbReference type="EMBL" id="GBXM01038278">
    <property type="protein sequence ID" value="JAH70299.1"/>
    <property type="molecule type" value="Transcribed_RNA"/>
</dbReference>
<sequence>METNKKKNYRINIIN</sequence>
<reference evidence="1" key="2">
    <citation type="journal article" date="2015" name="Fish Shellfish Immunol.">
        <title>Early steps in the European eel (Anguilla anguilla)-Vibrio vulnificus interaction in the gills: Role of the RtxA13 toxin.</title>
        <authorList>
            <person name="Callol A."/>
            <person name="Pajuelo D."/>
            <person name="Ebbesson L."/>
            <person name="Teles M."/>
            <person name="MacKenzie S."/>
            <person name="Amaro C."/>
        </authorList>
    </citation>
    <scope>NUCLEOTIDE SEQUENCE</scope>
</reference>
<evidence type="ECO:0000313" key="1">
    <source>
        <dbReference type="EMBL" id="JAH70299.1"/>
    </source>
</evidence>